<feature type="compositionally biased region" description="Acidic residues" evidence="1">
    <location>
        <begin position="88"/>
        <end position="109"/>
    </location>
</feature>
<dbReference type="AlphaFoldDB" id="A0A178ZA52"/>
<organism evidence="2 3">
    <name type="scientific">Fonsecaea erecta</name>
    <dbReference type="NCBI Taxonomy" id="1367422"/>
    <lineage>
        <taxon>Eukaryota</taxon>
        <taxon>Fungi</taxon>
        <taxon>Dikarya</taxon>
        <taxon>Ascomycota</taxon>
        <taxon>Pezizomycotina</taxon>
        <taxon>Eurotiomycetes</taxon>
        <taxon>Chaetothyriomycetidae</taxon>
        <taxon>Chaetothyriales</taxon>
        <taxon>Herpotrichiellaceae</taxon>
        <taxon>Fonsecaea</taxon>
    </lineage>
</organism>
<feature type="region of interest" description="Disordered" evidence="1">
    <location>
        <begin position="54"/>
        <end position="118"/>
    </location>
</feature>
<comment type="caution">
    <text evidence="2">The sequence shown here is derived from an EMBL/GenBank/DDBJ whole genome shotgun (WGS) entry which is preliminary data.</text>
</comment>
<sequence length="156" mass="16708">MQRIWGIFSYSASSNNPMLEACLSSPPVHTPSLADGSFPVDPSIAPLPPSFTAAKESTTKIGDGDNIAKGNTILEETEQEMEGGNADADGDGGSEESTDWDTESAEDTLDNNSPQPRQVVKRAQLPQTMGFHLDWWIARIATAAVNVSVPFPFLCP</sequence>
<dbReference type="RefSeq" id="XP_018690021.1">
    <property type="nucleotide sequence ID" value="XM_018840274.1"/>
</dbReference>
<accession>A0A178ZA52</accession>
<gene>
    <name evidence="2" type="ORF">AYL99_08766</name>
</gene>
<reference evidence="2 3" key="1">
    <citation type="submission" date="2016-04" db="EMBL/GenBank/DDBJ databases">
        <title>Draft genome of Fonsecaea erecta CBS 125763.</title>
        <authorList>
            <person name="Weiss V.A."/>
            <person name="Vicente V.A."/>
            <person name="Raittz R.T."/>
            <person name="Moreno L.F."/>
            <person name="De Souza E.M."/>
            <person name="Pedrosa F.O."/>
            <person name="Steffens M.B."/>
            <person name="Faoro H."/>
            <person name="Tadra-Sfeir M.Z."/>
            <person name="Najafzadeh M.J."/>
            <person name="Felipe M.S."/>
            <person name="Teixeira M."/>
            <person name="Sun J."/>
            <person name="Xi L."/>
            <person name="Gomes R."/>
            <person name="De Azevedo C.M."/>
            <person name="Salgado C.G."/>
            <person name="Da Silva M.B."/>
            <person name="Nascimento M.F."/>
            <person name="Queiroz-Telles F."/>
            <person name="Attili D.S."/>
            <person name="Gorbushina A."/>
        </authorList>
    </citation>
    <scope>NUCLEOTIDE SEQUENCE [LARGE SCALE GENOMIC DNA]</scope>
    <source>
        <strain evidence="2 3">CBS 125763</strain>
    </source>
</reference>
<evidence type="ECO:0000256" key="1">
    <source>
        <dbReference type="SAM" id="MobiDB-lite"/>
    </source>
</evidence>
<dbReference type="EMBL" id="LVYI01000008">
    <property type="protein sequence ID" value="OAP56654.1"/>
    <property type="molecule type" value="Genomic_DNA"/>
</dbReference>
<dbReference type="GeneID" id="30012934"/>
<dbReference type="Proteomes" id="UP000078343">
    <property type="component" value="Unassembled WGS sequence"/>
</dbReference>
<dbReference type="OrthoDB" id="4161811at2759"/>
<evidence type="ECO:0000313" key="2">
    <source>
        <dbReference type="EMBL" id="OAP56654.1"/>
    </source>
</evidence>
<evidence type="ECO:0000313" key="3">
    <source>
        <dbReference type="Proteomes" id="UP000078343"/>
    </source>
</evidence>
<protein>
    <submittedName>
        <fullName evidence="2">Uncharacterized protein</fullName>
    </submittedName>
</protein>
<name>A0A178ZA52_9EURO</name>
<proteinExistence type="predicted"/>
<keyword evidence="3" id="KW-1185">Reference proteome</keyword>